<dbReference type="Proteomes" id="UP000287866">
    <property type="component" value="Unassembled WGS sequence"/>
</dbReference>
<dbReference type="EMBL" id="SAYU02000002">
    <property type="protein sequence ID" value="NHA66727.1"/>
    <property type="molecule type" value="Genomic_DNA"/>
</dbReference>
<organism evidence="3 4">
    <name type="scientific">Phycicoccus flavus</name>
    <dbReference type="NCBI Taxonomy" id="2502783"/>
    <lineage>
        <taxon>Bacteria</taxon>
        <taxon>Bacillati</taxon>
        <taxon>Actinomycetota</taxon>
        <taxon>Actinomycetes</taxon>
        <taxon>Micrococcales</taxon>
        <taxon>Intrasporangiaceae</taxon>
        <taxon>Phycicoccus</taxon>
    </lineage>
</organism>
<evidence type="ECO:0000256" key="1">
    <source>
        <dbReference type="SAM" id="MobiDB-lite"/>
    </source>
</evidence>
<name>A0A8T6QYQ2_9MICO</name>
<accession>A0A8T6QYQ2</accession>
<dbReference type="InterPro" id="IPR036388">
    <property type="entry name" value="WH-like_DNA-bd_sf"/>
</dbReference>
<reference evidence="3" key="1">
    <citation type="submission" date="2020-03" db="EMBL/GenBank/DDBJ databases">
        <title>Phycicoccus flavus sp. nov., a novel endophytic actinobacterium isolated from branch of Kandelia candel.</title>
        <authorList>
            <person name="Tuo L."/>
        </authorList>
    </citation>
    <scope>NUCLEOTIDE SEQUENCE</scope>
    <source>
        <strain evidence="3">CMS6Z-2</strain>
    </source>
</reference>
<dbReference type="InterPro" id="IPR000835">
    <property type="entry name" value="HTH_MarR-typ"/>
</dbReference>
<dbReference type="Gene3D" id="1.10.10.10">
    <property type="entry name" value="Winged helix-like DNA-binding domain superfamily/Winged helix DNA-binding domain"/>
    <property type="match status" value="1"/>
</dbReference>
<protein>
    <submittedName>
        <fullName evidence="3">MarR family transcriptional regulator</fullName>
    </submittedName>
</protein>
<feature type="region of interest" description="Disordered" evidence="1">
    <location>
        <begin position="140"/>
        <end position="164"/>
    </location>
</feature>
<dbReference type="RefSeq" id="WP_164896045.1">
    <property type="nucleotide sequence ID" value="NZ_SAYU02000002.1"/>
</dbReference>
<dbReference type="SUPFAM" id="SSF46785">
    <property type="entry name" value="Winged helix' DNA-binding domain"/>
    <property type="match status" value="1"/>
</dbReference>
<evidence type="ECO:0000313" key="3">
    <source>
        <dbReference type="EMBL" id="NHA66727.1"/>
    </source>
</evidence>
<evidence type="ECO:0000259" key="2">
    <source>
        <dbReference type="Pfam" id="PF12802"/>
    </source>
</evidence>
<dbReference type="AlphaFoldDB" id="A0A8T6QYQ2"/>
<feature type="domain" description="HTH marR-type" evidence="2">
    <location>
        <begin position="29"/>
        <end position="86"/>
    </location>
</feature>
<evidence type="ECO:0000313" key="4">
    <source>
        <dbReference type="Proteomes" id="UP000287866"/>
    </source>
</evidence>
<proteinExistence type="predicted"/>
<dbReference type="Pfam" id="PF12802">
    <property type="entry name" value="MarR_2"/>
    <property type="match status" value="1"/>
</dbReference>
<dbReference type="GO" id="GO:0003700">
    <property type="term" value="F:DNA-binding transcription factor activity"/>
    <property type="evidence" value="ECO:0007669"/>
    <property type="project" value="InterPro"/>
</dbReference>
<comment type="caution">
    <text evidence="3">The sequence shown here is derived from an EMBL/GenBank/DDBJ whole genome shotgun (WGS) entry which is preliminary data.</text>
</comment>
<gene>
    <name evidence="3" type="ORF">EPD83_001500</name>
</gene>
<keyword evidence="4" id="KW-1185">Reference proteome</keyword>
<dbReference type="InterPro" id="IPR036390">
    <property type="entry name" value="WH_DNA-bd_sf"/>
</dbReference>
<sequence>MATLAHELHVLVGLMDRRAELLLARSGVGLTYRRFLALLHVDELDGPTQRGLAERLGSSEAATSRMVAGLVRDGLLDATSAGGNRRTLRLTPEGGRRLAAAGGVLGDRFDGLVRSRGADPDALLAVVTDLVAALSDLVHTPGTGPRSADGALAAVSTDPDLQEV</sequence>